<dbReference type="Gene3D" id="3.80.10.10">
    <property type="entry name" value="Ribonuclease Inhibitor"/>
    <property type="match status" value="1"/>
</dbReference>
<sequence>MKYSVRQMIESSPALTSATPVYTDNFALTIGGVLNIYYDLTKEDCDLILGAEKFTQIQFAGDKLNDKTLNYINELLLSSRQNIFLRVVMNGYGVFNNLNFLSKLPNLKNLTADLFRTDEIEKINEYLRLEVLAIGTHKVSLKPIIRQTALKKLFVFDKPKDIEVIGQMPWLQNLTFSMQTLKSLDFLTPLCNLKELHFLLGGTKNFVDLPNIGKIEKLSFIRVRQLMIENLLPINEMKYLKELSFDTQAHLTDLDWLKDKSIKTEIINCKNFKR</sequence>
<comment type="caution">
    <text evidence="1">The sequence shown here is derived from an EMBL/GenBank/DDBJ whole genome shotgun (WGS) entry which is preliminary data.</text>
</comment>
<dbReference type="InterPro" id="IPR032675">
    <property type="entry name" value="LRR_dom_sf"/>
</dbReference>
<gene>
    <name evidence="1" type="ORF">A4H97_17250</name>
</gene>
<protein>
    <recommendedName>
        <fullName evidence="3">Internalin</fullName>
    </recommendedName>
</protein>
<name>A0A1V9E1F8_9BACT</name>
<dbReference type="STRING" id="354355.SAMN05660816_02194"/>
<keyword evidence="2" id="KW-1185">Reference proteome</keyword>
<evidence type="ECO:0008006" key="3">
    <source>
        <dbReference type="Google" id="ProtNLM"/>
    </source>
</evidence>
<dbReference type="Proteomes" id="UP000192610">
    <property type="component" value="Unassembled WGS sequence"/>
</dbReference>
<dbReference type="EMBL" id="LVXG01000078">
    <property type="protein sequence ID" value="OQP39963.1"/>
    <property type="molecule type" value="Genomic_DNA"/>
</dbReference>
<evidence type="ECO:0000313" key="1">
    <source>
        <dbReference type="EMBL" id="OQP39963.1"/>
    </source>
</evidence>
<dbReference type="SUPFAM" id="SSF52058">
    <property type="entry name" value="L domain-like"/>
    <property type="match status" value="1"/>
</dbReference>
<dbReference type="OrthoDB" id="2537030at2"/>
<dbReference type="AlphaFoldDB" id="A0A1V9E1F8"/>
<organism evidence="1 2">
    <name type="scientific">Niastella yeongjuensis</name>
    <dbReference type="NCBI Taxonomy" id="354355"/>
    <lineage>
        <taxon>Bacteria</taxon>
        <taxon>Pseudomonadati</taxon>
        <taxon>Bacteroidota</taxon>
        <taxon>Chitinophagia</taxon>
        <taxon>Chitinophagales</taxon>
        <taxon>Chitinophagaceae</taxon>
        <taxon>Niastella</taxon>
    </lineage>
</organism>
<accession>A0A1V9E1F8</accession>
<reference evidence="2" key="1">
    <citation type="submission" date="2016-04" db="EMBL/GenBank/DDBJ databases">
        <authorList>
            <person name="Chen L."/>
            <person name="Zhuang W."/>
            <person name="Wang G."/>
        </authorList>
    </citation>
    <scope>NUCLEOTIDE SEQUENCE [LARGE SCALE GENOMIC DNA]</scope>
    <source>
        <strain evidence="2">17621</strain>
    </source>
</reference>
<proteinExistence type="predicted"/>
<dbReference type="RefSeq" id="WP_081204466.1">
    <property type="nucleotide sequence ID" value="NZ_FOCZ01000003.1"/>
</dbReference>
<evidence type="ECO:0000313" key="2">
    <source>
        <dbReference type="Proteomes" id="UP000192610"/>
    </source>
</evidence>